<dbReference type="InterPro" id="IPR026593">
    <property type="entry name" value="SecY"/>
</dbReference>
<feature type="transmembrane region" description="Helical" evidence="10">
    <location>
        <begin position="70"/>
        <end position="91"/>
    </location>
</feature>
<comment type="function">
    <text evidence="10">The central subunit of the protein translocation channel SecYEG. Consists of two halves formed by TMs 1-5 and 6-10. These two domains form a lateral gate at the front which open onto the bilayer between TMs 2 and 7, and are clamped together by SecE at the back. The channel is closed by both a pore ring composed of hydrophobic SecY resides and a short helix (helix 2A) on the extracellular side of the membrane which forms a plug. The plug probably moves laterally to allow the channel to open. The ring and the pore may move independently.</text>
</comment>
<dbReference type="FunFam" id="1.10.3370.10:FF:000001">
    <property type="entry name" value="Preprotein translocase subunit SecY"/>
    <property type="match status" value="1"/>
</dbReference>
<evidence type="ECO:0000256" key="7">
    <source>
        <dbReference type="ARBA" id="ARBA00023010"/>
    </source>
</evidence>
<feature type="transmembrane region" description="Helical" evidence="10">
    <location>
        <begin position="208"/>
        <end position="230"/>
    </location>
</feature>
<evidence type="ECO:0000256" key="5">
    <source>
        <dbReference type="ARBA" id="ARBA00022927"/>
    </source>
</evidence>
<protein>
    <recommendedName>
        <fullName evidence="9 10">Protein translocase subunit SecY</fullName>
    </recommendedName>
</protein>
<dbReference type="PIRSF" id="PIRSF004557">
    <property type="entry name" value="SecY"/>
    <property type="match status" value="1"/>
</dbReference>
<gene>
    <name evidence="10" type="primary">secY</name>
    <name evidence="12" type="ORF">DRF75_00110</name>
</gene>
<feature type="transmembrane region" description="Helical" evidence="10">
    <location>
        <begin position="306"/>
        <end position="328"/>
    </location>
</feature>
<dbReference type="SUPFAM" id="SSF103491">
    <property type="entry name" value="Preprotein translocase SecY subunit"/>
    <property type="match status" value="1"/>
</dbReference>
<dbReference type="Proteomes" id="UP000293377">
    <property type="component" value="Unassembled WGS sequence"/>
</dbReference>
<feature type="transmembrane region" description="Helical" evidence="10">
    <location>
        <begin position="388"/>
        <end position="409"/>
    </location>
</feature>
<dbReference type="PRINTS" id="PR00303">
    <property type="entry name" value="SECYTRNLCASE"/>
</dbReference>
<keyword evidence="8 10" id="KW-0472">Membrane</keyword>
<reference evidence="12 13" key="1">
    <citation type="submission" date="2018-06" db="EMBL/GenBank/DDBJ databases">
        <title>Complete Genome Sequence of Ehrlichia minasensis Isolated From Cattle.</title>
        <authorList>
            <person name="Aguiar D.M."/>
            <person name="Araujo J.P.A.Jr."/>
            <person name="Nakazato L."/>
            <person name="Bard E."/>
            <person name="Cabezas-Cruz A."/>
        </authorList>
    </citation>
    <scope>NUCLEOTIDE SEQUENCE [LARGE SCALE GENOMIC DNA]</scope>
    <source>
        <strain evidence="12 13">B11</strain>
    </source>
</reference>
<keyword evidence="13" id="KW-1185">Reference proteome</keyword>
<feature type="transmembrane region" description="Helical" evidence="10">
    <location>
        <begin position="364"/>
        <end position="382"/>
    </location>
</feature>
<evidence type="ECO:0000256" key="9">
    <source>
        <dbReference type="ARBA" id="ARBA00039733"/>
    </source>
</evidence>
<sequence>MDLLSWNKDNLLCKLWFTLLCLIVYRLGTYIPIPGVNPDIIDAVVSKHSVGVLGIFNVFSGGALGRMTVFALNVMPYIVSSIIIQLLSVTVPRLNELRQNGELGRIKINSYIRYMTIFFCVVQGSVILLGLEKMNTENSIVVIDPGLLFRVVGISSLLGGTMFLLWLGERINKNGIGNGVSMIIFTGIIAELPGSFSSMFLLGRNGNVPIFVILLMVLIFFALLLLIIFVEKSYRKILVQYPKRQIKNKLYGSSSSYIPLKINISGVIPPIFANALLLSPITVANFHQGGSPWSDFILMYFSSGKLLYIVCYALLIVFFAFFYTAFVFDAKETSEILKKNGGFVPGKRPGNGTCEYFNYVIKRLTVLGSIYLTIICIIPELIRYNYSVSFTLGGTSFLIIVNVIIDTFSQVQTHLYSSRYNTLIRKSELWKIK</sequence>
<evidence type="ECO:0000256" key="11">
    <source>
        <dbReference type="RuleBase" id="RU004349"/>
    </source>
</evidence>
<evidence type="ECO:0000256" key="2">
    <source>
        <dbReference type="ARBA" id="ARBA00005751"/>
    </source>
</evidence>
<evidence type="ECO:0000256" key="8">
    <source>
        <dbReference type="ARBA" id="ARBA00023136"/>
    </source>
</evidence>
<dbReference type="GO" id="GO:0005886">
    <property type="term" value="C:plasma membrane"/>
    <property type="evidence" value="ECO:0007669"/>
    <property type="project" value="UniProtKB-SubCell"/>
</dbReference>
<dbReference type="Pfam" id="PF00344">
    <property type="entry name" value="SecY"/>
    <property type="match status" value="1"/>
</dbReference>
<dbReference type="PANTHER" id="PTHR10906">
    <property type="entry name" value="SECY/SEC61-ALPHA FAMILY MEMBER"/>
    <property type="match status" value="1"/>
</dbReference>
<dbReference type="InterPro" id="IPR023201">
    <property type="entry name" value="SecY_dom_sf"/>
</dbReference>
<keyword evidence="5 10" id="KW-0653">Protein transport</keyword>
<evidence type="ECO:0000256" key="1">
    <source>
        <dbReference type="ARBA" id="ARBA00004141"/>
    </source>
</evidence>
<dbReference type="AlphaFoldDB" id="A0A4V2BQU6"/>
<dbReference type="GO" id="GO:0006605">
    <property type="term" value="P:protein targeting"/>
    <property type="evidence" value="ECO:0007669"/>
    <property type="project" value="UniProtKB-UniRule"/>
</dbReference>
<keyword evidence="4 10" id="KW-0812">Transmembrane</keyword>
<dbReference type="GO" id="GO:0065002">
    <property type="term" value="P:intracellular protein transmembrane transport"/>
    <property type="evidence" value="ECO:0007669"/>
    <property type="project" value="UniProtKB-UniRule"/>
</dbReference>
<dbReference type="GO" id="GO:0043952">
    <property type="term" value="P:protein transport by the Sec complex"/>
    <property type="evidence" value="ECO:0007669"/>
    <property type="project" value="UniProtKB-UniRule"/>
</dbReference>
<dbReference type="STRING" id="1242993.ehr_00673"/>
<comment type="similarity">
    <text evidence="2 10 11">Belongs to the SecY/SEC61-alpha family.</text>
</comment>
<comment type="caution">
    <text evidence="12">The sequence shown here is derived from an EMBL/GenBank/DDBJ whole genome shotgun (WGS) entry which is preliminary data.</text>
</comment>
<accession>A0A4V2BQU6</accession>
<dbReference type="Gene3D" id="1.10.3370.10">
    <property type="entry name" value="SecY subunit domain"/>
    <property type="match status" value="1"/>
</dbReference>
<comment type="subcellular location">
    <subcellularLocation>
        <location evidence="10">Cell membrane</location>
        <topology evidence="10">Multi-pass membrane protein</topology>
    </subcellularLocation>
    <subcellularLocation>
        <location evidence="1">Membrane</location>
        <topology evidence="1">Multi-pass membrane protein</topology>
    </subcellularLocation>
</comment>
<evidence type="ECO:0000313" key="12">
    <source>
        <dbReference type="EMBL" id="RZB13214.1"/>
    </source>
</evidence>
<dbReference type="NCBIfam" id="TIGR00967">
    <property type="entry name" value="3a0501s007"/>
    <property type="match status" value="1"/>
</dbReference>
<evidence type="ECO:0000256" key="6">
    <source>
        <dbReference type="ARBA" id="ARBA00022989"/>
    </source>
</evidence>
<feature type="transmembrane region" description="Helical" evidence="10">
    <location>
        <begin position="147"/>
        <end position="167"/>
    </location>
</feature>
<name>A0A4V2BQU6_9RICK</name>
<evidence type="ECO:0000256" key="10">
    <source>
        <dbReference type="HAMAP-Rule" id="MF_01465"/>
    </source>
</evidence>
<proteinExistence type="inferred from homology"/>
<dbReference type="RefSeq" id="WP_129992490.1">
    <property type="nucleotide sequence ID" value="NZ_QOHL01000001.1"/>
</dbReference>
<feature type="transmembrane region" description="Helical" evidence="10">
    <location>
        <begin position="267"/>
        <end position="286"/>
    </location>
</feature>
<evidence type="ECO:0000313" key="13">
    <source>
        <dbReference type="Proteomes" id="UP000293377"/>
    </source>
</evidence>
<organism evidence="12 13">
    <name type="scientific">Ehrlichia minasensis</name>
    <dbReference type="NCBI Taxonomy" id="1242993"/>
    <lineage>
        <taxon>Bacteria</taxon>
        <taxon>Pseudomonadati</taxon>
        <taxon>Pseudomonadota</taxon>
        <taxon>Alphaproteobacteria</taxon>
        <taxon>Rickettsiales</taxon>
        <taxon>Anaplasmataceae</taxon>
        <taxon>Ehrlichia</taxon>
    </lineage>
</organism>
<comment type="subunit">
    <text evidence="10">Component of the Sec protein translocase complex. Heterotrimer consisting of SecY, SecE and SecG subunits. The heterotrimers can form oligomers, although 1 heterotrimer is thought to be able to translocate proteins. Interacts with the ribosome. Interacts with SecDF, and other proteins may be involved. Interacts with SecA.</text>
</comment>
<feature type="transmembrane region" description="Helical" evidence="10">
    <location>
        <begin position="15"/>
        <end position="33"/>
    </location>
</feature>
<feature type="transmembrane region" description="Helical" evidence="10">
    <location>
        <begin position="111"/>
        <end position="131"/>
    </location>
</feature>
<dbReference type="InterPro" id="IPR030659">
    <property type="entry name" value="SecY_CS"/>
</dbReference>
<dbReference type="PROSITE" id="PS00755">
    <property type="entry name" value="SECY_1"/>
    <property type="match status" value="1"/>
</dbReference>
<dbReference type="InterPro" id="IPR002208">
    <property type="entry name" value="SecY/SEC61-alpha"/>
</dbReference>
<evidence type="ECO:0000256" key="3">
    <source>
        <dbReference type="ARBA" id="ARBA00022448"/>
    </source>
</evidence>
<dbReference type="EMBL" id="QOHL01000001">
    <property type="protein sequence ID" value="RZB13214.1"/>
    <property type="molecule type" value="Genomic_DNA"/>
</dbReference>
<keyword evidence="3 10" id="KW-0813">Transport</keyword>
<evidence type="ECO:0000256" key="4">
    <source>
        <dbReference type="ARBA" id="ARBA00022692"/>
    </source>
</evidence>
<dbReference type="HAMAP" id="MF_01465">
    <property type="entry name" value="SecY"/>
    <property type="match status" value="1"/>
</dbReference>
<keyword evidence="7 10" id="KW-0811">Translocation</keyword>
<keyword evidence="10" id="KW-1003">Cell membrane</keyword>
<feature type="transmembrane region" description="Helical" evidence="10">
    <location>
        <begin position="179"/>
        <end position="202"/>
    </location>
</feature>
<keyword evidence="6 10" id="KW-1133">Transmembrane helix</keyword>